<dbReference type="EMBL" id="PRDS01000001">
    <property type="protein sequence ID" value="PPB82597.1"/>
    <property type="molecule type" value="Genomic_DNA"/>
</dbReference>
<comment type="caution">
    <text evidence="9">The sequence shown here is derived from an EMBL/GenBank/DDBJ whole genome shotgun (WGS) entry which is preliminary data.</text>
</comment>
<organism evidence="9 10">
    <name type="scientific">Albidovulum inexpectatum</name>
    <dbReference type="NCBI Taxonomy" id="196587"/>
    <lineage>
        <taxon>Bacteria</taxon>
        <taxon>Pseudomonadati</taxon>
        <taxon>Pseudomonadota</taxon>
        <taxon>Alphaproteobacteria</taxon>
        <taxon>Rhodobacterales</taxon>
        <taxon>Paracoccaceae</taxon>
        <taxon>Albidovulum</taxon>
    </lineage>
</organism>
<evidence type="ECO:0000256" key="3">
    <source>
        <dbReference type="ARBA" id="ARBA00022475"/>
    </source>
</evidence>
<proteinExistence type="inferred from homology"/>
<dbReference type="RefSeq" id="WP_104069309.1">
    <property type="nucleotide sequence ID" value="NZ_PRDS01000001.1"/>
</dbReference>
<evidence type="ECO:0000256" key="2">
    <source>
        <dbReference type="ARBA" id="ARBA00006939"/>
    </source>
</evidence>
<gene>
    <name evidence="9" type="ORF">LV82_00535</name>
</gene>
<comment type="subcellular location">
    <subcellularLocation>
        <location evidence="1">Cell membrane</location>
        <topology evidence="1">Multi-pass membrane protein</topology>
    </subcellularLocation>
</comment>
<dbReference type="Proteomes" id="UP000239736">
    <property type="component" value="Unassembled WGS sequence"/>
</dbReference>
<evidence type="ECO:0000256" key="1">
    <source>
        <dbReference type="ARBA" id="ARBA00004651"/>
    </source>
</evidence>
<keyword evidence="10" id="KW-1185">Reference proteome</keyword>
<keyword evidence="7 8" id="KW-0472">Membrane</keyword>
<feature type="transmembrane region" description="Helical" evidence="8">
    <location>
        <begin position="178"/>
        <end position="200"/>
    </location>
</feature>
<keyword evidence="5" id="KW-0862">Zinc</keyword>
<comment type="similarity">
    <text evidence="2">Belongs to the ZIP transporter (TC 2.A.5) family.</text>
</comment>
<feature type="transmembrane region" description="Helical" evidence="8">
    <location>
        <begin position="38"/>
        <end position="57"/>
    </location>
</feature>
<evidence type="ECO:0000256" key="5">
    <source>
        <dbReference type="ARBA" id="ARBA00022833"/>
    </source>
</evidence>
<dbReference type="PANTHER" id="PTHR11040">
    <property type="entry name" value="ZINC/IRON TRANSPORTER"/>
    <property type="match status" value="1"/>
</dbReference>
<dbReference type="Pfam" id="PF02535">
    <property type="entry name" value="Zip"/>
    <property type="match status" value="1"/>
</dbReference>
<evidence type="ECO:0000313" key="10">
    <source>
        <dbReference type="Proteomes" id="UP000239736"/>
    </source>
</evidence>
<keyword evidence="3" id="KW-1003">Cell membrane</keyword>
<dbReference type="GO" id="GO:0005385">
    <property type="term" value="F:zinc ion transmembrane transporter activity"/>
    <property type="evidence" value="ECO:0007669"/>
    <property type="project" value="TreeGrafter"/>
</dbReference>
<accession>A0A2S5JM25</accession>
<keyword evidence="6 8" id="KW-1133">Transmembrane helix</keyword>
<dbReference type="OrthoDB" id="9787346at2"/>
<feature type="transmembrane region" description="Helical" evidence="8">
    <location>
        <begin position="239"/>
        <end position="257"/>
    </location>
</feature>
<evidence type="ECO:0000256" key="7">
    <source>
        <dbReference type="ARBA" id="ARBA00023136"/>
    </source>
</evidence>
<evidence type="ECO:0000256" key="6">
    <source>
        <dbReference type="ARBA" id="ARBA00022989"/>
    </source>
</evidence>
<name>A0A2S5JM25_9RHOB</name>
<dbReference type="PANTHER" id="PTHR11040:SF211">
    <property type="entry name" value="ZINC TRANSPORTER ZIP11"/>
    <property type="match status" value="1"/>
</dbReference>
<dbReference type="GO" id="GO:0005886">
    <property type="term" value="C:plasma membrane"/>
    <property type="evidence" value="ECO:0007669"/>
    <property type="project" value="UniProtKB-SubCell"/>
</dbReference>
<feature type="transmembrane region" description="Helical" evidence="8">
    <location>
        <begin position="69"/>
        <end position="91"/>
    </location>
</feature>
<keyword evidence="4 8" id="KW-0812">Transmembrane</keyword>
<evidence type="ECO:0000256" key="8">
    <source>
        <dbReference type="SAM" id="Phobius"/>
    </source>
</evidence>
<feature type="transmembrane region" description="Helical" evidence="8">
    <location>
        <begin position="206"/>
        <end position="227"/>
    </location>
</feature>
<dbReference type="InterPro" id="IPR003689">
    <property type="entry name" value="ZIP"/>
</dbReference>
<sequence length="258" mass="26335">MQEILWGTLGGLVAWIATTAGAAPVLVGRGMSSRTADTMLGFAAGVMLSASFFSLILPGIDAAELQTGSVVLASLIASAGIALGAGFVAWLNATLPHEHFYSGSEGGAEQAALARIWLFVIAITIHNFPEGLSIGVAFGGGDLTNGISVMTGISLQDMPEGLAVAVALIGRGYDRRRAFLVASMTGAVEPVGAFLGAAAITVSGSLLPWGLTFAAGAMLYIISHEIMPETHRNGHQNRATAGLIAGLVLMMVLDVSLG</sequence>
<reference evidence="9 10" key="1">
    <citation type="submission" date="2018-01" db="EMBL/GenBank/DDBJ databases">
        <title>Genomic Encyclopedia of Archaeal and Bacterial Type Strains, Phase II (KMG-II): from individual species to whole genera.</title>
        <authorList>
            <person name="Goeker M."/>
        </authorList>
    </citation>
    <scope>NUCLEOTIDE SEQUENCE [LARGE SCALE GENOMIC DNA]</scope>
    <source>
        <strain evidence="9 10">DSM 12048</strain>
    </source>
</reference>
<evidence type="ECO:0000256" key="4">
    <source>
        <dbReference type="ARBA" id="ARBA00022692"/>
    </source>
</evidence>
<evidence type="ECO:0000313" key="9">
    <source>
        <dbReference type="EMBL" id="PPB82597.1"/>
    </source>
</evidence>
<dbReference type="AlphaFoldDB" id="A0A2S5JM25"/>
<protein>
    <submittedName>
        <fullName evidence="9">ZIP family zinc transporter</fullName>
    </submittedName>
</protein>